<dbReference type="HAMAP" id="MF_01367">
    <property type="entry name" value="Ribosomal_uL14"/>
    <property type="match status" value="1"/>
</dbReference>
<dbReference type="AlphaFoldDB" id="A0A1G1WE44"/>
<dbReference type="PANTHER" id="PTHR11761">
    <property type="entry name" value="50S/60S RIBOSOMAL PROTEIN L14/L23"/>
    <property type="match status" value="1"/>
</dbReference>
<dbReference type="InterPro" id="IPR019972">
    <property type="entry name" value="Ribosomal_uL14_CS"/>
</dbReference>
<dbReference type="GO" id="GO:0070180">
    <property type="term" value="F:large ribosomal subunit rRNA binding"/>
    <property type="evidence" value="ECO:0007669"/>
    <property type="project" value="TreeGrafter"/>
</dbReference>
<evidence type="ECO:0000313" key="7">
    <source>
        <dbReference type="Proteomes" id="UP000178162"/>
    </source>
</evidence>
<protein>
    <recommendedName>
        <fullName evidence="3">Large ribosomal subunit protein uL14</fullName>
    </recommendedName>
</protein>
<evidence type="ECO:0000256" key="3">
    <source>
        <dbReference type="HAMAP-Rule" id="MF_01367"/>
    </source>
</evidence>
<dbReference type="GO" id="GO:0006412">
    <property type="term" value="P:translation"/>
    <property type="evidence" value="ECO:0007669"/>
    <property type="project" value="UniProtKB-UniRule"/>
</dbReference>
<dbReference type="NCBIfam" id="TIGR01067">
    <property type="entry name" value="rplN_bact"/>
    <property type="match status" value="1"/>
</dbReference>
<evidence type="ECO:0000256" key="1">
    <source>
        <dbReference type="ARBA" id="ARBA00022980"/>
    </source>
</evidence>
<dbReference type="GO" id="GO:0022625">
    <property type="term" value="C:cytosolic large ribosomal subunit"/>
    <property type="evidence" value="ECO:0007669"/>
    <property type="project" value="TreeGrafter"/>
</dbReference>
<comment type="function">
    <text evidence="3 5">Binds to 23S rRNA. Forms part of two intersubunit bridges in the 70S ribosome.</text>
</comment>
<proteinExistence type="inferred from homology"/>
<dbReference type="GO" id="GO:0003735">
    <property type="term" value="F:structural constituent of ribosome"/>
    <property type="evidence" value="ECO:0007669"/>
    <property type="project" value="InterPro"/>
</dbReference>
<dbReference type="PROSITE" id="PS00049">
    <property type="entry name" value="RIBOSOMAL_L14"/>
    <property type="match status" value="1"/>
</dbReference>
<evidence type="ECO:0000256" key="2">
    <source>
        <dbReference type="ARBA" id="ARBA00023274"/>
    </source>
</evidence>
<comment type="similarity">
    <text evidence="3 4">Belongs to the universal ribosomal protein uL14 family.</text>
</comment>
<comment type="caution">
    <text evidence="6">The sequence shown here is derived from an EMBL/GenBank/DDBJ whole genome shotgun (WGS) entry which is preliminary data.</text>
</comment>
<dbReference type="InterPro" id="IPR000218">
    <property type="entry name" value="Ribosomal_uL14"/>
</dbReference>
<accession>A0A1G1WE44</accession>
<evidence type="ECO:0000256" key="5">
    <source>
        <dbReference type="RuleBase" id="RU003950"/>
    </source>
</evidence>
<dbReference type="InterPro" id="IPR005745">
    <property type="entry name" value="Ribosomal_uL14_bac-type"/>
</dbReference>
<dbReference type="EMBL" id="MHCR01000010">
    <property type="protein sequence ID" value="OGY25750.1"/>
    <property type="molecule type" value="Genomic_DNA"/>
</dbReference>
<dbReference type="SUPFAM" id="SSF50193">
    <property type="entry name" value="Ribosomal protein L14"/>
    <property type="match status" value="1"/>
</dbReference>
<keyword evidence="1 3" id="KW-0689">Ribosomal protein</keyword>
<name>A0A1G1WE44_9BACT</name>
<dbReference type="CDD" id="cd00337">
    <property type="entry name" value="Ribosomal_uL14"/>
    <property type="match status" value="1"/>
</dbReference>
<dbReference type="InterPro" id="IPR036853">
    <property type="entry name" value="Ribosomal_uL14_sf"/>
</dbReference>
<dbReference type="STRING" id="1802595.A2134_02815"/>
<comment type="subunit">
    <text evidence="3">Part of the 50S ribosomal subunit. Forms a cluster with proteins L3 and L19. In the 70S ribosome, L14 and L19 interact and together make contacts with the 16S rRNA in bridges B5 and B8.</text>
</comment>
<dbReference type="SMART" id="SM01374">
    <property type="entry name" value="Ribosomal_L14"/>
    <property type="match status" value="1"/>
</dbReference>
<gene>
    <name evidence="3" type="primary">rplN</name>
    <name evidence="6" type="ORF">A2134_02815</name>
</gene>
<reference evidence="6 7" key="1">
    <citation type="journal article" date="2016" name="Nat. Commun.">
        <title>Thousands of microbial genomes shed light on interconnected biogeochemical processes in an aquifer system.</title>
        <authorList>
            <person name="Anantharaman K."/>
            <person name="Brown C.T."/>
            <person name="Hug L.A."/>
            <person name="Sharon I."/>
            <person name="Castelle C.J."/>
            <person name="Probst A.J."/>
            <person name="Thomas B.C."/>
            <person name="Singh A."/>
            <person name="Wilkins M.J."/>
            <person name="Karaoz U."/>
            <person name="Brodie E.L."/>
            <person name="Williams K.H."/>
            <person name="Hubbard S.S."/>
            <person name="Banfield J.F."/>
        </authorList>
    </citation>
    <scope>NUCLEOTIDE SEQUENCE [LARGE SCALE GENOMIC DNA]</scope>
</reference>
<evidence type="ECO:0000313" key="6">
    <source>
        <dbReference type="EMBL" id="OGY25750.1"/>
    </source>
</evidence>
<keyword evidence="3 5" id="KW-0699">rRNA-binding</keyword>
<dbReference type="Pfam" id="PF00238">
    <property type="entry name" value="Ribosomal_L14"/>
    <property type="match status" value="1"/>
</dbReference>
<keyword evidence="2 3" id="KW-0687">Ribonucleoprotein</keyword>
<keyword evidence="3 5" id="KW-0694">RNA-binding</keyword>
<organism evidence="6 7">
    <name type="scientific">Candidatus Woykebacteria bacterium RBG_16_39_9b</name>
    <dbReference type="NCBI Taxonomy" id="1802595"/>
    <lineage>
        <taxon>Bacteria</taxon>
        <taxon>Candidatus Woykeibacteriota</taxon>
    </lineage>
</organism>
<sequence length="122" mass="13315">MVQNRSILNVADNSGAKKLMIIGIPGRSRQRFARFGDVVTCTVKKADATGVVKTSEIVRAVLVRLKKEQRRKDGSLIRFDDNAAVVIDPSGIPKGTRIFGPIAREVRDRGFAKIASLAPEVI</sequence>
<evidence type="ECO:0000256" key="4">
    <source>
        <dbReference type="RuleBase" id="RU003949"/>
    </source>
</evidence>
<dbReference type="Proteomes" id="UP000178162">
    <property type="component" value="Unassembled WGS sequence"/>
</dbReference>
<dbReference type="Gene3D" id="2.40.150.20">
    <property type="entry name" value="Ribosomal protein L14"/>
    <property type="match status" value="1"/>
</dbReference>
<dbReference type="PANTHER" id="PTHR11761:SF3">
    <property type="entry name" value="LARGE RIBOSOMAL SUBUNIT PROTEIN UL14M"/>
    <property type="match status" value="1"/>
</dbReference>